<name>A0A3E2H7X0_SCYLI</name>
<evidence type="ECO:0000256" key="1">
    <source>
        <dbReference type="ARBA" id="ARBA00006484"/>
    </source>
</evidence>
<proteinExistence type="inferred from homology"/>
<keyword evidence="2" id="KW-0521">NADP</keyword>
<evidence type="ECO:0000256" key="2">
    <source>
        <dbReference type="ARBA" id="ARBA00022857"/>
    </source>
</evidence>
<dbReference type="PRINTS" id="PR00081">
    <property type="entry name" value="GDHRDH"/>
</dbReference>
<dbReference type="PANTHER" id="PTHR42760">
    <property type="entry name" value="SHORT-CHAIN DEHYDROGENASES/REDUCTASES FAMILY MEMBER"/>
    <property type="match status" value="1"/>
</dbReference>
<sequence length="528" mass="54812">MADSRVAQVVGHLSPSRPLLIGQTAIVTGAGQGIGAEIARLFVNEGARVVISDIDSAKANEVAGQLNGLASGKALAIPGDITDSTNVENLVKKAAKFGNGKIHILVNNAGFTWDAVLHKTTDKQWDTMLALHCTAPFRIIRAAAPYFRVKDGEPRCIVNISSASGLHGSAGQANYAMAKSGLVGLTKTICKEWGPQFGVRANTVSFGAVNTRLTRGKEDNQSIIMADGTKVALGIPGANAKSASGTRYADIPLQRAASATEAASAVLAVVSPFMSYVTGQTIEVTDILFGISMSFSHKVYIVTGASSGIGKATALLLAQEGAKVGLFDINSPVDVESEILQSGGVATALKCDVRSSTEVEGVIKSFTDIYGPLDGAANLAGVIGPGRRAEGMSGSLIETSDEEWNRVLDINLGGVKNCLRAELRYYNPAGCSIVNASSISARIGSPWNAAYSASKAAVSALTKSVAQEMGGYGVRINAIAPVLKGSDGHTNGQQPPPRNTKGLDQSERTGAASPTSGDCRHDLVFVER</sequence>
<dbReference type="PRINTS" id="PR00080">
    <property type="entry name" value="SDRFAMILY"/>
</dbReference>
<feature type="region of interest" description="Disordered" evidence="4">
    <location>
        <begin position="484"/>
        <end position="521"/>
    </location>
</feature>
<comment type="similarity">
    <text evidence="1">Belongs to the short-chain dehydrogenases/reductases (SDR) family.</text>
</comment>
<organism evidence="6 7">
    <name type="scientific">Scytalidium lignicola</name>
    <name type="common">Hyphomycete</name>
    <dbReference type="NCBI Taxonomy" id="5539"/>
    <lineage>
        <taxon>Eukaryota</taxon>
        <taxon>Fungi</taxon>
        <taxon>Dikarya</taxon>
        <taxon>Ascomycota</taxon>
        <taxon>Pezizomycotina</taxon>
        <taxon>Leotiomycetes</taxon>
        <taxon>Leotiomycetes incertae sedis</taxon>
        <taxon>Scytalidium</taxon>
    </lineage>
</organism>
<protein>
    <submittedName>
        <fullName evidence="6">Fatty-acid synthase/3-oxoacyl-[acyl-carrier-protein] reductase</fullName>
        <ecNumber evidence="6">1.1.1.100</ecNumber>
        <ecNumber evidence="6">2.3.1.85</ecNumber>
    </submittedName>
</protein>
<dbReference type="EMBL" id="NCSJ02000129">
    <property type="protein sequence ID" value="RFU29407.1"/>
    <property type="molecule type" value="Genomic_DNA"/>
</dbReference>
<evidence type="ECO:0000313" key="7">
    <source>
        <dbReference type="Proteomes" id="UP000258309"/>
    </source>
</evidence>
<evidence type="ECO:0000313" key="6">
    <source>
        <dbReference type="EMBL" id="RFU29407.1"/>
    </source>
</evidence>
<dbReference type="CDD" id="cd05233">
    <property type="entry name" value="SDR_c"/>
    <property type="match status" value="2"/>
</dbReference>
<accession>A0A3E2H7X0</accession>
<dbReference type="Pfam" id="PF13561">
    <property type="entry name" value="adh_short_C2"/>
    <property type="match status" value="1"/>
</dbReference>
<keyword evidence="7" id="KW-1185">Reference proteome</keyword>
<dbReference type="GO" id="GO:0004312">
    <property type="term" value="F:fatty acid synthase activity"/>
    <property type="evidence" value="ECO:0007669"/>
    <property type="project" value="UniProtKB-EC"/>
</dbReference>
<keyword evidence="3 6" id="KW-0560">Oxidoreductase</keyword>
<evidence type="ECO:0000256" key="3">
    <source>
        <dbReference type="ARBA" id="ARBA00023002"/>
    </source>
</evidence>
<evidence type="ECO:0000256" key="4">
    <source>
        <dbReference type="SAM" id="MobiDB-lite"/>
    </source>
</evidence>
<dbReference type="OrthoDB" id="1393670at2759"/>
<evidence type="ECO:0000259" key="5">
    <source>
        <dbReference type="SMART" id="SM00822"/>
    </source>
</evidence>
<dbReference type="Proteomes" id="UP000258309">
    <property type="component" value="Unassembled WGS sequence"/>
</dbReference>
<dbReference type="PANTHER" id="PTHR42760:SF133">
    <property type="entry name" value="3-OXOACYL-[ACYL-CARRIER-PROTEIN] REDUCTASE"/>
    <property type="match status" value="1"/>
</dbReference>
<dbReference type="InterPro" id="IPR057326">
    <property type="entry name" value="KR_dom"/>
</dbReference>
<dbReference type="InterPro" id="IPR020904">
    <property type="entry name" value="Sc_DH/Rdtase_CS"/>
</dbReference>
<dbReference type="GO" id="GO:0009688">
    <property type="term" value="P:abscisic acid biosynthetic process"/>
    <property type="evidence" value="ECO:0007669"/>
    <property type="project" value="UniProtKB-ARBA"/>
</dbReference>
<feature type="non-terminal residue" evidence="6">
    <location>
        <position position="1"/>
    </location>
</feature>
<keyword evidence="6" id="KW-0808">Transferase</keyword>
<dbReference type="PROSITE" id="PS00061">
    <property type="entry name" value="ADH_SHORT"/>
    <property type="match status" value="2"/>
</dbReference>
<reference evidence="6 7" key="1">
    <citation type="submission" date="2018-05" db="EMBL/GenBank/DDBJ databases">
        <title>Draft genome sequence of Scytalidium lignicola DSM 105466, a ubiquitous saprotrophic fungus.</title>
        <authorList>
            <person name="Buettner E."/>
            <person name="Gebauer A.M."/>
            <person name="Hofrichter M."/>
            <person name="Liers C."/>
            <person name="Kellner H."/>
        </authorList>
    </citation>
    <scope>NUCLEOTIDE SEQUENCE [LARGE SCALE GENOMIC DNA]</scope>
    <source>
        <strain evidence="6 7">DSM 105466</strain>
    </source>
</reference>
<dbReference type="GO" id="GO:0006633">
    <property type="term" value="P:fatty acid biosynthetic process"/>
    <property type="evidence" value="ECO:0007669"/>
    <property type="project" value="TreeGrafter"/>
</dbReference>
<comment type="caution">
    <text evidence="6">The sequence shown here is derived from an EMBL/GenBank/DDBJ whole genome shotgun (WGS) entry which is preliminary data.</text>
</comment>
<dbReference type="FunFam" id="3.40.50.720:FF:000084">
    <property type="entry name" value="Short-chain dehydrogenase reductase"/>
    <property type="match status" value="2"/>
</dbReference>
<dbReference type="GO" id="GO:0048038">
    <property type="term" value="F:quinone binding"/>
    <property type="evidence" value="ECO:0007669"/>
    <property type="project" value="TreeGrafter"/>
</dbReference>
<dbReference type="SMART" id="SM00822">
    <property type="entry name" value="PKS_KR"/>
    <property type="match status" value="1"/>
</dbReference>
<dbReference type="STRING" id="5539.A0A3E2H7X0"/>
<dbReference type="OMA" id="VWCKKED"/>
<dbReference type="Gene3D" id="3.40.50.720">
    <property type="entry name" value="NAD(P)-binding Rossmann-like Domain"/>
    <property type="match status" value="2"/>
</dbReference>
<feature type="domain" description="Ketoreductase" evidence="5">
    <location>
        <begin position="298"/>
        <end position="485"/>
    </location>
</feature>
<dbReference type="EC" id="1.1.1.100" evidence="6"/>
<dbReference type="AlphaFoldDB" id="A0A3E2H7X0"/>
<dbReference type="EC" id="2.3.1.85" evidence="6"/>
<dbReference type="SUPFAM" id="SSF51735">
    <property type="entry name" value="NAD(P)-binding Rossmann-fold domains"/>
    <property type="match status" value="2"/>
</dbReference>
<dbReference type="GO" id="GO:0004316">
    <property type="term" value="F:3-oxoacyl-[acyl-carrier-protein] reductase (NADPH) activity"/>
    <property type="evidence" value="ECO:0007669"/>
    <property type="project" value="UniProtKB-EC"/>
</dbReference>
<gene>
    <name evidence="6" type="ORF">B7463_g6932</name>
</gene>
<dbReference type="Pfam" id="PF00106">
    <property type="entry name" value="adh_short"/>
    <property type="match status" value="1"/>
</dbReference>
<dbReference type="InterPro" id="IPR036291">
    <property type="entry name" value="NAD(P)-bd_dom_sf"/>
</dbReference>
<keyword evidence="6" id="KW-0012">Acyltransferase</keyword>
<feature type="non-terminal residue" evidence="6">
    <location>
        <position position="528"/>
    </location>
</feature>
<dbReference type="InterPro" id="IPR002347">
    <property type="entry name" value="SDR_fam"/>
</dbReference>